<protein>
    <submittedName>
        <fullName evidence="2">Uncharacterized protein</fullName>
    </submittedName>
</protein>
<sequence length="434" mass="49646">MDTEKTKIPDNFRSVITDFTKDLSITFPEYSSLWSKWSTSNDFTEEEVKTVFEHCMGVFPERFFDILYQNEDIFKPDSNTNTIFLPNVDFKLLFNCEGLSENTKKTMWKYLQLLLFTVVGGVKDKTTFGDTMNMFEGIDETELNDKLKETISGISDFFSNITGETGDNSTSENNGEQPFEMPDMSKVFENMPGGEEFKKTFDKMEGLPNMENMQDHLKSLFDGKIGKLAKDMAEEISGEFKDILGDDSEDIKDTSDVVKKLMKDPKKIMDLMKKVSGKLDNKMKSGEISRDEIMKEASELFGKMKDMGGTEQFTEMFKNLTKSMGGMGKNMRMDTNALDRMTKHQATRERMLKKLEARKQAAALENQMRAQTAPPVAYSLQQNQQTNNLVFRLDGEATQEKTYIHPDLLADMENDEKAAKEGKDKKKKKKKGKK</sequence>
<dbReference type="AlphaFoldDB" id="A0A6C0LNC0"/>
<accession>A0A6C0LNC0</accession>
<feature type="region of interest" description="Disordered" evidence="1">
    <location>
        <begin position="403"/>
        <end position="434"/>
    </location>
</feature>
<reference evidence="2" key="1">
    <citation type="journal article" date="2020" name="Nature">
        <title>Giant virus diversity and host interactions through global metagenomics.</title>
        <authorList>
            <person name="Schulz F."/>
            <person name="Roux S."/>
            <person name="Paez-Espino D."/>
            <person name="Jungbluth S."/>
            <person name="Walsh D.A."/>
            <person name="Denef V.J."/>
            <person name="McMahon K.D."/>
            <person name="Konstantinidis K.T."/>
            <person name="Eloe-Fadrosh E.A."/>
            <person name="Kyrpides N.C."/>
            <person name="Woyke T."/>
        </authorList>
    </citation>
    <scope>NUCLEOTIDE SEQUENCE</scope>
    <source>
        <strain evidence="2">GVMAG-M-3300027969-2</strain>
    </source>
</reference>
<feature type="compositionally biased region" description="Basic and acidic residues" evidence="1">
    <location>
        <begin position="415"/>
        <end position="424"/>
    </location>
</feature>
<name>A0A6C0LNC0_9ZZZZ</name>
<evidence type="ECO:0000313" key="2">
    <source>
        <dbReference type="EMBL" id="QHU32416.1"/>
    </source>
</evidence>
<feature type="compositionally biased region" description="Basic residues" evidence="1">
    <location>
        <begin position="425"/>
        <end position="434"/>
    </location>
</feature>
<proteinExistence type="predicted"/>
<evidence type="ECO:0000256" key="1">
    <source>
        <dbReference type="SAM" id="MobiDB-lite"/>
    </source>
</evidence>
<organism evidence="2">
    <name type="scientific">viral metagenome</name>
    <dbReference type="NCBI Taxonomy" id="1070528"/>
    <lineage>
        <taxon>unclassified sequences</taxon>
        <taxon>metagenomes</taxon>
        <taxon>organismal metagenomes</taxon>
    </lineage>
</organism>
<dbReference type="EMBL" id="MN740540">
    <property type="protein sequence ID" value="QHU32416.1"/>
    <property type="molecule type" value="Genomic_DNA"/>
</dbReference>